<dbReference type="EMBL" id="QRDP01000004">
    <property type="protein sequence ID" value="RED16309.1"/>
    <property type="molecule type" value="Genomic_DNA"/>
</dbReference>
<reference evidence="4 5" key="1">
    <citation type="submission" date="2018-07" db="EMBL/GenBank/DDBJ databases">
        <title>Genomic Encyclopedia of Type Strains, Phase IV (KMG-IV): sequencing the most valuable type-strain genomes for metagenomic binning, comparative biology and taxonomic classification.</title>
        <authorList>
            <person name="Goeker M."/>
        </authorList>
    </citation>
    <scope>NUCLEOTIDE SEQUENCE [LARGE SCALE GENOMIC DNA]</scope>
    <source>
        <strain evidence="4 5">DSM 26725</strain>
    </source>
</reference>
<protein>
    <submittedName>
        <fullName evidence="4">TetR family transcriptional regulator</fullName>
    </submittedName>
</protein>
<feature type="DNA-binding region" description="H-T-H motif" evidence="2">
    <location>
        <begin position="36"/>
        <end position="55"/>
    </location>
</feature>
<comment type="caution">
    <text evidence="4">The sequence shown here is derived from an EMBL/GenBank/DDBJ whole genome shotgun (WGS) entry which is preliminary data.</text>
</comment>
<dbReference type="Gene3D" id="1.10.357.10">
    <property type="entry name" value="Tetracycline Repressor, domain 2"/>
    <property type="match status" value="1"/>
</dbReference>
<dbReference type="RefSeq" id="WP_162843408.1">
    <property type="nucleotide sequence ID" value="NZ_QRDP01000004.1"/>
</dbReference>
<dbReference type="SUPFAM" id="SSF46689">
    <property type="entry name" value="Homeodomain-like"/>
    <property type="match status" value="1"/>
</dbReference>
<feature type="domain" description="HTH tetR-type" evidence="3">
    <location>
        <begin position="13"/>
        <end position="73"/>
    </location>
</feature>
<keyword evidence="5" id="KW-1185">Reference proteome</keyword>
<evidence type="ECO:0000256" key="1">
    <source>
        <dbReference type="ARBA" id="ARBA00023125"/>
    </source>
</evidence>
<keyword evidence="1 2" id="KW-0238">DNA-binding</keyword>
<dbReference type="InterPro" id="IPR001647">
    <property type="entry name" value="HTH_TetR"/>
</dbReference>
<evidence type="ECO:0000313" key="4">
    <source>
        <dbReference type="EMBL" id="RED16309.1"/>
    </source>
</evidence>
<dbReference type="GO" id="GO:0003677">
    <property type="term" value="F:DNA binding"/>
    <property type="evidence" value="ECO:0007669"/>
    <property type="project" value="UniProtKB-UniRule"/>
</dbReference>
<dbReference type="AlphaFoldDB" id="A0A3D9FEU4"/>
<dbReference type="Proteomes" id="UP000256310">
    <property type="component" value="Unassembled WGS sequence"/>
</dbReference>
<evidence type="ECO:0000256" key="2">
    <source>
        <dbReference type="PROSITE-ProRule" id="PRU00335"/>
    </source>
</evidence>
<evidence type="ECO:0000259" key="3">
    <source>
        <dbReference type="PROSITE" id="PS50977"/>
    </source>
</evidence>
<proteinExistence type="predicted"/>
<organism evidence="4 5">
    <name type="scientific">Parasphingopyxis lamellibrachiae</name>
    <dbReference type="NCBI Taxonomy" id="680125"/>
    <lineage>
        <taxon>Bacteria</taxon>
        <taxon>Pseudomonadati</taxon>
        <taxon>Pseudomonadota</taxon>
        <taxon>Alphaproteobacteria</taxon>
        <taxon>Sphingomonadales</taxon>
        <taxon>Sphingomonadaceae</taxon>
        <taxon>Parasphingopyxis</taxon>
    </lineage>
</organism>
<dbReference type="InterPro" id="IPR009057">
    <property type="entry name" value="Homeodomain-like_sf"/>
</dbReference>
<name>A0A3D9FEU4_9SPHN</name>
<evidence type="ECO:0000313" key="5">
    <source>
        <dbReference type="Proteomes" id="UP000256310"/>
    </source>
</evidence>
<accession>A0A3D9FEU4</accession>
<dbReference type="PROSITE" id="PS50977">
    <property type="entry name" value="HTH_TETR_2"/>
    <property type="match status" value="1"/>
</dbReference>
<gene>
    <name evidence="4" type="ORF">DFR46_1331</name>
</gene>
<sequence length="223" mass="25022">MESRPATPCINWQTRRAAIADGVLDLYLEKPWPNVSIDDIAERLGTSYWKIYYSFDGQEDIYRAAINRLVDTITNRDSFTAHSKLSVSQSIQEYIRYAAGIVGSDEYRKLLFLCLRDQHTNPFVKAAYNQKIAEPLCQGLENTIAQAGSRNGLDLYVLHGERDAYLTRLEATLALPKLLGRDNFPNTQFENTVATTAKQVFAATCTFDGFGDSNPDRRVPAAA</sequence>